<comment type="caution">
    <text evidence="2">The sequence shown here is derived from an EMBL/GenBank/DDBJ whole genome shotgun (WGS) entry which is preliminary data.</text>
</comment>
<organism evidence="2 3">
    <name type="scientific">Candidatus Korobacter versatilis</name>
    <dbReference type="NCBI Taxonomy" id="658062"/>
    <lineage>
        <taxon>Bacteria</taxon>
        <taxon>Pseudomonadati</taxon>
        <taxon>Acidobacteriota</taxon>
        <taxon>Terriglobia</taxon>
        <taxon>Terriglobales</taxon>
        <taxon>Candidatus Korobacteraceae</taxon>
        <taxon>Candidatus Korobacter</taxon>
    </lineage>
</organism>
<dbReference type="NCBIfam" id="TIGR01643">
    <property type="entry name" value="YD_repeat_2x"/>
    <property type="match status" value="2"/>
</dbReference>
<evidence type="ECO:0008006" key="4">
    <source>
        <dbReference type="Google" id="ProtNLM"/>
    </source>
</evidence>
<evidence type="ECO:0000256" key="1">
    <source>
        <dbReference type="SAM" id="MobiDB-lite"/>
    </source>
</evidence>
<gene>
    <name evidence="2" type="ORF">HYX28_03480</name>
</gene>
<name>A0A932A768_9BACT</name>
<evidence type="ECO:0000313" key="3">
    <source>
        <dbReference type="Proteomes" id="UP000779809"/>
    </source>
</evidence>
<accession>A0A932A768</accession>
<sequence length="176" mass="19941">MTYDSVGNLTAKADFNGRTTTYQYDANNNWLKKKVPDAAFGTASTVSFTYTPVGRRQTMADVSGTTTWIYDQRDRVTSKLTPEGTLNYTYDKAGDPLTIRSSNPKREGHPQLRCATRQTYQQIEDELRNQYNLGYPPDRTVAAGEYRRIQVATKRSDRTVQSRDGCYASRQVAARN</sequence>
<dbReference type="Pfam" id="PF05593">
    <property type="entry name" value="RHS_repeat"/>
    <property type="match status" value="1"/>
</dbReference>
<reference evidence="2" key="1">
    <citation type="submission" date="2020-07" db="EMBL/GenBank/DDBJ databases">
        <title>Huge and variable diversity of episymbiotic CPR bacteria and DPANN archaea in groundwater ecosystems.</title>
        <authorList>
            <person name="He C.Y."/>
            <person name="Keren R."/>
            <person name="Whittaker M."/>
            <person name="Farag I.F."/>
            <person name="Doudna J."/>
            <person name="Cate J.H.D."/>
            <person name="Banfield J.F."/>
        </authorList>
    </citation>
    <scope>NUCLEOTIDE SEQUENCE</scope>
    <source>
        <strain evidence="2">NC_groundwater_580_Pr5_B-0.1um_64_19</strain>
    </source>
</reference>
<proteinExistence type="predicted"/>
<dbReference type="Proteomes" id="UP000779809">
    <property type="component" value="Unassembled WGS sequence"/>
</dbReference>
<dbReference type="InterPro" id="IPR006530">
    <property type="entry name" value="YD"/>
</dbReference>
<feature type="region of interest" description="Disordered" evidence="1">
    <location>
        <begin position="154"/>
        <end position="176"/>
    </location>
</feature>
<dbReference type="InterPro" id="IPR031325">
    <property type="entry name" value="RHS_repeat"/>
</dbReference>
<dbReference type="AlphaFoldDB" id="A0A932A768"/>
<dbReference type="Gene3D" id="2.180.10.10">
    <property type="entry name" value="RHS repeat-associated core"/>
    <property type="match status" value="1"/>
</dbReference>
<evidence type="ECO:0000313" key="2">
    <source>
        <dbReference type="EMBL" id="MBI2677822.1"/>
    </source>
</evidence>
<dbReference type="EMBL" id="JACPNR010000004">
    <property type="protein sequence ID" value="MBI2677822.1"/>
    <property type="molecule type" value="Genomic_DNA"/>
</dbReference>
<protein>
    <recommendedName>
        <fullName evidence="4">YD repeat protein</fullName>
    </recommendedName>
</protein>